<keyword evidence="6" id="KW-1185">Reference proteome</keyword>
<dbReference type="RefSeq" id="XP_018226064.1">
    <property type="nucleotide sequence ID" value="XM_018370347.1"/>
</dbReference>
<name>A0A0W4ZJH5_PNEC8</name>
<feature type="transmembrane region" description="Helical" evidence="4">
    <location>
        <begin position="225"/>
        <end position="244"/>
    </location>
</feature>
<dbReference type="PANTHER" id="PTHR28263">
    <property type="entry name" value="GOLGI TO ER TRAFFIC PROTEIN 2"/>
    <property type="match status" value="1"/>
</dbReference>
<keyword evidence="1 4" id="KW-0812">Transmembrane</keyword>
<dbReference type="InterPro" id="IPR028143">
    <property type="entry name" value="Get2/sif1"/>
</dbReference>
<evidence type="ECO:0000256" key="3">
    <source>
        <dbReference type="ARBA" id="ARBA00023136"/>
    </source>
</evidence>
<keyword evidence="2 4" id="KW-1133">Transmembrane helix</keyword>
<dbReference type="PANTHER" id="PTHR28263:SF1">
    <property type="entry name" value="GOLGI TO ER TRAFFIC PROTEIN 2"/>
    <property type="match status" value="1"/>
</dbReference>
<feature type="transmembrane region" description="Helical" evidence="4">
    <location>
        <begin position="251"/>
        <end position="268"/>
    </location>
</feature>
<proteinExistence type="predicted"/>
<dbReference type="AlphaFoldDB" id="A0A0W4ZJH5"/>
<keyword evidence="3 4" id="KW-0472">Membrane</keyword>
<sequence>MDNEVLDESEKARLRRKVRKERILGHESERLSKIARVLYPESSFEEKKTLNLSEISSKTKESNETNSFAFEALNDQRKSTYPTENSSFGLDSQESLDFLNEKNNLFENYQDKIISNSISFLKDIFFNEASTAQSREPDPLVYPITSSSSEKWRQWIHFVSTMALLLKVVLGHTKFLGTNQDRLTYSMEQPIFYYFMMIQWILHSIWLLLQTTYSHPTNWFFLDPYLSPSLKSYLTILSRFYLVYKTCIRDICLIVFVLGSVAAWNQLFSHS</sequence>
<accession>A0A0W4ZJH5</accession>
<gene>
    <name evidence="5" type="ORF">T552_01780</name>
</gene>
<evidence type="ECO:0008006" key="7">
    <source>
        <dbReference type="Google" id="ProtNLM"/>
    </source>
</evidence>
<feature type="transmembrane region" description="Helical" evidence="4">
    <location>
        <begin position="191"/>
        <end position="213"/>
    </location>
</feature>
<reference evidence="6" key="1">
    <citation type="journal article" date="2016" name="Nat. Commun.">
        <title>Genome analysis of three Pneumocystis species reveals adaptation mechanisms to life exclusively in mammalian hosts.</title>
        <authorList>
            <person name="Ma L."/>
            <person name="Chen Z."/>
            <person name="Huang D.W."/>
            <person name="Kutty G."/>
            <person name="Ishihara M."/>
            <person name="Wang H."/>
            <person name="Abouelleil A."/>
            <person name="Bishop L."/>
            <person name="Davey E."/>
            <person name="Deng R."/>
            <person name="Deng X."/>
            <person name="Fan L."/>
            <person name="Fantoni G."/>
            <person name="Fitzgerald M."/>
            <person name="Gogineni E."/>
            <person name="Goldberg J.M."/>
            <person name="Handley G."/>
            <person name="Hu X."/>
            <person name="Huber C."/>
            <person name="Jiao X."/>
            <person name="Jones K."/>
            <person name="Levin J.Z."/>
            <person name="Liu Y."/>
            <person name="Macdonald P."/>
            <person name="Melnikov A."/>
            <person name="Raley C."/>
            <person name="Sassi M."/>
            <person name="Sherman B.T."/>
            <person name="Song X."/>
            <person name="Sykes S."/>
            <person name="Tran B."/>
            <person name="Walsh L."/>
            <person name="Xia Y."/>
            <person name="Yang J."/>
            <person name="Young S."/>
            <person name="Zeng Q."/>
            <person name="Zheng X."/>
            <person name="Stephens R."/>
            <person name="Nusbaum C."/>
            <person name="Birren B.W."/>
            <person name="Azadi P."/>
            <person name="Lempicki R.A."/>
            <person name="Cuomo C.A."/>
            <person name="Kovacs J.A."/>
        </authorList>
    </citation>
    <scope>NUCLEOTIDE SEQUENCE [LARGE SCALE GENOMIC DNA]</scope>
    <source>
        <strain evidence="6">B80</strain>
    </source>
</reference>
<dbReference type="Proteomes" id="UP000054454">
    <property type="component" value="Unassembled WGS sequence"/>
</dbReference>
<evidence type="ECO:0000256" key="2">
    <source>
        <dbReference type="ARBA" id="ARBA00022989"/>
    </source>
</evidence>
<organism evidence="5 6">
    <name type="scientific">Pneumocystis carinii (strain B80)</name>
    <name type="common">Rat pneumocystis pneumonia agent</name>
    <name type="synonym">Pneumocystis carinii f. sp. carinii</name>
    <dbReference type="NCBI Taxonomy" id="1408658"/>
    <lineage>
        <taxon>Eukaryota</taxon>
        <taxon>Fungi</taxon>
        <taxon>Dikarya</taxon>
        <taxon>Ascomycota</taxon>
        <taxon>Taphrinomycotina</taxon>
        <taxon>Pneumocystomycetes</taxon>
        <taxon>Pneumocystaceae</taxon>
        <taxon>Pneumocystis</taxon>
    </lineage>
</organism>
<dbReference type="VEuPathDB" id="FungiDB:T552_01780"/>
<dbReference type="OrthoDB" id="5373766at2759"/>
<dbReference type="GeneID" id="28936550"/>
<evidence type="ECO:0000313" key="6">
    <source>
        <dbReference type="Proteomes" id="UP000054454"/>
    </source>
</evidence>
<protein>
    <recommendedName>
        <fullName evidence="7">Golgi to ER traffic protein 2</fullName>
    </recommendedName>
</protein>
<evidence type="ECO:0000256" key="1">
    <source>
        <dbReference type="ARBA" id="ARBA00022692"/>
    </source>
</evidence>
<evidence type="ECO:0000313" key="5">
    <source>
        <dbReference type="EMBL" id="KTW28521.1"/>
    </source>
</evidence>
<dbReference type="EMBL" id="LFVZ01000007">
    <property type="protein sequence ID" value="KTW28521.1"/>
    <property type="molecule type" value="Genomic_DNA"/>
</dbReference>
<comment type="caution">
    <text evidence="5">The sequence shown here is derived from an EMBL/GenBank/DDBJ whole genome shotgun (WGS) entry which is preliminary data.</text>
</comment>
<evidence type="ECO:0000256" key="4">
    <source>
        <dbReference type="SAM" id="Phobius"/>
    </source>
</evidence>